<dbReference type="EMBL" id="GG697236">
    <property type="protein sequence ID" value="EET90497.1"/>
    <property type="molecule type" value="Genomic_DNA"/>
</dbReference>
<gene>
    <name evidence="1" type="ORF">UNLARM2_0032</name>
</gene>
<evidence type="ECO:0008006" key="3">
    <source>
        <dbReference type="Google" id="ProtNLM"/>
    </source>
</evidence>
<accession>C7DG27</accession>
<evidence type="ECO:0000313" key="1">
    <source>
        <dbReference type="EMBL" id="EET90497.1"/>
    </source>
</evidence>
<proteinExistence type="predicted"/>
<sequence>MDIGPSVFGPARLSGSTRLLIISKLASCRGRSITSVLRELSIVHGIPISTLKLNAAKLKELGIIDFGSRDEERPALLSAKGFAIIRKFGENNAKRKRQSEREF</sequence>
<keyword evidence="2" id="KW-1185">Reference proteome</keyword>
<organism evidence="1 2">
    <name type="scientific">Candidatus Micrarchaeum acidiphilum ARMAN-2</name>
    <dbReference type="NCBI Taxonomy" id="425595"/>
    <lineage>
        <taxon>Archaea</taxon>
        <taxon>Candidatus Micrarchaeota</taxon>
        <taxon>Candidatus Micrarchaeia</taxon>
        <taxon>Candidatus Micrarchaeales</taxon>
        <taxon>Candidatus Micrarchaeaceae</taxon>
        <taxon>Candidatus Micrarchaeum</taxon>
    </lineage>
</organism>
<evidence type="ECO:0000313" key="2">
    <source>
        <dbReference type="Proteomes" id="UP000332487"/>
    </source>
</evidence>
<name>C7DG27_MICA2</name>
<reference evidence="1 2" key="1">
    <citation type="journal article" date="2009" name="Genome Biol.">
        <title>Community-wide analysis of microbial genome sequence signatures.</title>
        <authorList>
            <person name="Dick G.J."/>
            <person name="Andersson A.F."/>
            <person name="Baker B.J."/>
            <person name="Simmons S.L."/>
            <person name="Thomas B.C."/>
            <person name="Yelton A.P."/>
            <person name="Banfield J.F."/>
        </authorList>
    </citation>
    <scope>NUCLEOTIDE SEQUENCE [LARGE SCALE GENOMIC DNA]</scope>
    <source>
        <strain evidence="1">ARMAN-2</strain>
    </source>
</reference>
<dbReference type="AlphaFoldDB" id="C7DG27"/>
<protein>
    <recommendedName>
        <fullName evidence="3">ArnR1-like winged helix-turn-helix domain-containing protein</fullName>
    </recommendedName>
</protein>
<dbReference type="Proteomes" id="UP000332487">
    <property type="component" value="Unassembled WGS sequence"/>
</dbReference>
<reference evidence="1 2" key="2">
    <citation type="journal article" date="2010" name="Proc. Natl. Acad. Sci. U.S.A.">
        <title>Enigmatic, ultrasmall, uncultivated Archaea.</title>
        <authorList>
            <person name="Baker B.J."/>
            <person name="Comolli L.R."/>
            <person name="Dick G.J."/>
            <person name="Hauser L.J."/>
            <person name="Hyatt D."/>
            <person name="Dill B.D."/>
            <person name="Land M.L."/>
            <person name="Verberkmoes N.C."/>
            <person name="Hettich R.L."/>
            <person name="Banfield J.F."/>
        </authorList>
    </citation>
    <scope>NUCLEOTIDE SEQUENCE [LARGE SCALE GENOMIC DNA]</scope>
    <source>
        <strain evidence="1">ARMAN-2</strain>
    </source>
</reference>